<gene>
    <name evidence="1" type="ORF">AB6A40_007600</name>
</gene>
<organism evidence="1 2">
    <name type="scientific">Gnathostoma spinigerum</name>
    <dbReference type="NCBI Taxonomy" id="75299"/>
    <lineage>
        <taxon>Eukaryota</taxon>
        <taxon>Metazoa</taxon>
        <taxon>Ecdysozoa</taxon>
        <taxon>Nematoda</taxon>
        <taxon>Chromadorea</taxon>
        <taxon>Rhabditida</taxon>
        <taxon>Spirurina</taxon>
        <taxon>Gnathostomatomorpha</taxon>
        <taxon>Gnathostomatoidea</taxon>
        <taxon>Gnathostomatidae</taxon>
        <taxon>Gnathostoma</taxon>
    </lineage>
</organism>
<protein>
    <submittedName>
        <fullName evidence="1">Uncharacterized protein</fullName>
    </submittedName>
</protein>
<dbReference type="Proteomes" id="UP001608902">
    <property type="component" value="Unassembled WGS sequence"/>
</dbReference>
<proteinExistence type="predicted"/>
<dbReference type="AlphaFoldDB" id="A0ABD6ETW2"/>
<keyword evidence="2" id="KW-1185">Reference proteome</keyword>
<name>A0ABD6ETW2_9BILA</name>
<accession>A0ABD6ETW2</accession>
<dbReference type="EMBL" id="JBGFUD010006258">
    <property type="protein sequence ID" value="MFH4980891.1"/>
    <property type="molecule type" value="Genomic_DNA"/>
</dbReference>
<evidence type="ECO:0000313" key="2">
    <source>
        <dbReference type="Proteomes" id="UP001608902"/>
    </source>
</evidence>
<comment type="caution">
    <text evidence="1">The sequence shown here is derived from an EMBL/GenBank/DDBJ whole genome shotgun (WGS) entry which is preliminary data.</text>
</comment>
<evidence type="ECO:0000313" key="1">
    <source>
        <dbReference type="EMBL" id="MFH4980891.1"/>
    </source>
</evidence>
<reference evidence="1 2" key="1">
    <citation type="submission" date="2024-08" db="EMBL/GenBank/DDBJ databases">
        <title>Gnathostoma spinigerum genome.</title>
        <authorList>
            <person name="Gonzalez-Bertolin B."/>
            <person name="Monzon S."/>
            <person name="Zaballos A."/>
            <person name="Jimenez P."/>
            <person name="Dekumyoy P."/>
            <person name="Varona S."/>
            <person name="Cuesta I."/>
            <person name="Sumanam S."/>
            <person name="Adisakwattana P."/>
            <person name="Gasser R.B."/>
            <person name="Hernandez-Gonzalez A."/>
            <person name="Young N.D."/>
            <person name="Perteguer M.J."/>
        </authorList>
    </citation>
    <scope>NUCLEOTIDE SEQUENCE [LARGE SCALE GENOMIC DNA]</scope>
    <source>
        <strain evidence="1">AL3</strain>
        <tissue evidence="1">Liver</tissue>
    </source>
</reference>
<sequence length="79" mass="9171">MSTTQWARRLSNSESVRNQSSRVQLVFEDLKLFSNGVFANVYRGILTSPEKRLIAIKKFWSEHGSINAVYFRSSAFFHK</sequence>